<evidence type="ECO:0000313" key="2">
    <source>
        <dbReference type="Proteomes" id="UP001152173"/>
    </source>
</evidence>
<dbReference type="Gene3D" id="3.40.50.300">
    <property type="entry name" value="P-loop containing nucleotide triphosphate hydrolases"/>
    <property type="match status" value="1"/>
</dbReference>
<dbReference type="InterPro" id="IPR052922">
    <property type="entry name" value="Cytidylate_Kinase-2"/>
</dbReference>
<protein>
    <submittedName>
        <fullName evidence="1">DNA topology modulation protein</fullName>
    </submittedName>
</protein>
<dbReference type="Proteomes" id="UP001152173">
    <property type="component" value="Unassembled WGS sequence"/>
</dbReference>
<comment type="caution">
    <text evidence="1">The sequence shown here is derived from an EMBL/GenBank/DDBJ whole genome shotgun (WGS) entry which is preliminary data.</text>
</comment>
<dbReference type="SUPFAM" id="SSF52540">
    <property type="entry name" value="P-loop containing nucleoside triphosphate hydrolases"/>
    <property type="match status" value="1"/>
</dbReference>
<name>A0A9X3LEZ8_9BACL</name>
<dbReference type="PANTHER" id="PTHR37816">
    <property type="entry name" value="YALI0E33011P"/>
    <property type="match status" value="1"/>
</dbReference>
<organism evidence="1 2">
    <name type="scientific">Paenisporosarcina quisquiliarum</name>
    <dbReference type="NCBI Taxonomy" id="365346"/>
    <lineage>
        <taxon>Bacteria</taxon>
        <taxon>Bacillati</taxon>
        <taxon>Bacillota</taxon>
        <taxon>Bacilli</taxon>
        <taxon>Bacillales</taxon>
        <taxon>Caryophanaceae</taxon>
        <taxon>Paenisporosarcina</taxon>
    </lineage>
</organism>
<dbReference type="NCBIfam" id="NF005994">
    <property type="entry name" value="PRK08118.1"/>
    <property type="match status" value="1"/>
</dbReference>
<keyword evidence="2" id="KW-1185">Reference proteome</keyword>
<accession>A0A9X3LEZ8</accession>
<dbReference type="InterPro" id="IPR027417">
    <property type="entry name" value="P-loop_NTPase"/>
</dbReference>
<dbReference type="RefSeq" id="WP_269925893.1">
    <property type="nucleotide sequence ID" value="NZ_JAMKBJ010000004.1"/>
</dbReference>
<dbReference type="EMBL" id="JAMKBJ010000004">
    <property type="protein sequence ID" value="MCZ8536795.1"/>
    <property type="molecule type" value="Genomic_DNA"/>
</dbReference>
<reference evidence="1" key="1">
    <citation type="submission" date="2022-05" db="EMBL/GenBank/DDBJ databases">
        <authorList>
            <person name="Colautti A."/>
            <person name="Iacumin L."/>
        </authorList>
    </citation>
    <scope>NUCLEOTIDE SEQUENCE</scope>
    <source>
        <strain evidence="1">SK 55</strain>
    </source>
</reference>
<dbReference type="AlphaFoldDB" id="A0A9X3LEZ8"/>
<gene>
    <name evidence="1" type="ORF">M9R32_06340</name>
</gene>
<sequence>MKKTQLNHRKILIVGSGGAGKSTLSRQLGEKLGLPVVHLDAMFWQPGWKPSPRPEFMERVEKELRKPEWIIDGNYDSTIELRAKYADLIIFLDFSNVLCLYRACKRAWMYRGTTRPDMGKDCPEKIDWEFVRWIWRYPKDARPEMLSMLAKLETDVVTLKSPKEVDQWLQQIWHVEKSESSA</sequence>
<evidence type="ECO:0000313" key="1">
    <source>
        <dbReference type="EMBL" id="MCZ8536795.1"/>
    </source>
</evidence>
<dbReference type="PANTHER" id="PTHR37816:SF3">
    <property type="entry name" value="MODULATES DNA TOPOLOGY"/>
    <property type="match status" value="1"/>
</dbReference>
<proteinExistence type="predicted"/>